<protein>
    <recommendedName>
        <fullName evidence="2">C2H2-type domain-containing protein</fullName>
    </recommendedName>
</protein>
<organism evidence="3 4">
    <name type="scientific">Massariosphaeria phaeospora</name>
    <dbReference type="NCBI Taxonomy" id="100035"/>
    <lineage>
        <taxon>Eukaryota</taxon>
        <taxon>Fungi</taxon>
        <taxon>Dikarya</taxon>
        <taxon>Ascomycota</taxon>
        <taxon>Pezizomycotina</taxon>
        <taxon>Dothideomycetes</taxon>
        <taxon>Pleosporomycetidae</taxon>
        <taxon>Pleosporales</taxon>
        <taxon>Pleosporales incertae sedis</taxon>
        <taxon>Massariosphaeria</taxon>
    </lineage>
</organism>
<feature type="region of interest" description="Disordered" evidence="1">
    <location>
        <begin position="540"/>
        <end position="559"/>
    </location>
</feature>
<dbReference type="PANTHER" id="PTHR35391:SF7">
    <property type="entry name" value="C2H2-TYPE DOMAIN-CONTAINING PROTEIN"/>
    <property type="match status" value="1"/>
</dbReference>
<dbReference type="EMBL" id="JAADJZ010000004">
    <property type="protein sequence ID" value="KAF2875881.1"/>
    <property type="molecule type" value="Genomic_DNA"/>
</dbReference>
<keyword evidence="4" id="KW-1185">Reference proteome</keyword>
<evidence type="ECO:0000256" key="1">
    <source>
        <dbReference type="SAM" id="MobiDB-lite"/>
    </source>
</evidence>
<feature type="domain" description="C2H2-type" evidence="2">
    <location>
        <begin position="351"/>
        <end position="373"/>
    </location>
</feature>
<dbReference type="Pfam" id="PF26082">
    <property type="entry name" value="zf-C2H2_AcuF"/>
    <property type="match status" value="1"/>
</dbReference>
<feature type="region of interest" description="Disordered" evidence="1">
    <location>
        <begin position="806"/>
        <end position="835"/>
    </location>
</feature>
<gene>
    <name evidence="3" type="ORF">BDV95DRAFT_284582</name>
</gene>
<dbReference type="SMART" id="SM00355">
    <property type="entry name" value="ZnF_C2H2"/>
    <property type="match status" value="4"/>
</dbReference>
<feature type="region of interest" description="Disordered" evidence="1">
    <location>
        <begin position="676"/>
        <end position="784"/>
    </location>
</feature>
<feature type="compositionally biased region" description="Basic and acidic residues" evidence="1">
    <location>
        <begin position="815"/>
        <end position="835"/>
    </location>
</feature>
<evidence type="ECO:0000313" key="3">
    <source>
        <dbReference type="EMBL" id="KAF2875881.1"/>
    </source>
</evidence>
<evidence type="ECO:0000313" key="4">
    <source>
        <dbReference type="Proteomes" id="UP000481861"/>
    </source>
</evidence>
<proteinExistence type="predicted"/>
<dbReference type="InterPro" id="IPR058925">
    <property type="entry name" value="zf-C2H2_AcuF"/>
</dbReference>
<name>A0A7C8MFU4_9PLEO</name>
<dbReference type="OrthoDB" id="6133115at2759"/>
<accession>A0A7C8MFU4</accession>
<dbReference type="AlphaFoldDB" id="A0A7C8MFU4"/>
<evidence type="ECO:0000259" key="2">
    <source>
        <dbReference type="PROSITE" id="PS00028"/>
    </source>
</evidence>
<feature type="compositionally biased region" description="Basic and acidic residues" evidence="1">
    <location>
        <begin position="707"/>
        <end position="720"/>
    </location>
</feature>
<dbReference type="PANTHER" id="PTHR35391">
    <property type="entry name" value="C2H2-TYPE DOMAIN-CONTAINING PROTEIN-RELATED"/>
    <property type="match status" value="1"/>
</dbReference>
<sequence length="835" mass="93936">MDPAQLISSQVHVAGAGFVSLEQALRNSSQYAVQVPPAAVVDAFERFKIWAGNIAAHRKGRRSLEYRLRDAAHLKDETHSLLIALHESLQRALAIVTGLRKPWDEFSDSDSDSGSDFEGSQDGTEINSTELGQLLANIKSTVTCLFRLSMAVRDPAPESQHRSTITVDKSYFEVHDIMHVKAKFPACADHLAERLGRAISGRRQYLSYREAHHQKLAKKAELIGHEEPKTDYTNTSTEATQLPPAHTDTPEVLIDDETFSQTSYASSANSRATIRVPPLPKEAHDQEHFECPFCFMIVSIHTNAAWKQHVYKDLHPYCCTFEFCTTSERLYDSRHDWFNHELEAHRALWQCIEGCDKKFQSESDYETHVSAQHPDLASPNMLSILKHTSRRGANLFREVTCPLCNMSCSLRAFQRHVGRHQEHIALFALPIQQEEGETDDGSNQEIASIERAESFMNSASDVGIDEDDDDYLDYGVEAEDVALHNGPMEPVISKDKHVSKECNDAQEDDLVDVLGLMEQSLETSMAGLNKETVKFVKQELASRDRGNKGKSKRERLEATSTIEADESTVARPVNTEESWAAYYFEVHARDCVYCKDPYEVHRSREQLCETGHRLAQDVGALLHNGSDGTTRSTNGDLVHLPAGYTQGQGLLKAIERSIRHRSRTPFVSQDRAYYVAPRSSSTVHSTKVEQAPQSALKPRARARPRPRSGEIIDWPSRESKLVPPAGFPSEEGSLQSEASGQRKVTHPAAPQIIVERRDTRKRDKGKRKQESQGLPEDAPKGSQYEIDLAAQRRNAGSLYETDLAEQRRNAAKYSVEIREPSARDLREHRLSGYYR</sequence>
<dbReference type="Proteomes" id="UP000481861">
    <property type="component" value="Unassembled WGS sequence"/>
</dbReference>
<dbReference type="InterPro" id="IPR013087">
    <property type="entry name" value="Znf_C2H2_type"/>
</dbReference>
<comment type="caution">
    <text evidence="3">The sequence shown here is derived from an EMBL/GenBank/DDBJ whole genome shotgun (WGS) entry which is preliminary data.</text>
</comment>
<dbReference type="PROSITE" id="PS00028">
    <property type="entry name" value="ZINC_FINGER_C2H2_1"/>
    <property type="match status" value="1"/>
</dbReference>
<reference evidence="3 4" key="1">
    <citation type="submission" date="2020-01" db="EMBL/GenBank/DDBJ databases">
        <authorList>
            <consortium name="DOE Joint Genome Institute"/>
            <person name="Haridas S."/>
            <person name="Albert R."/>
            <person name="Binder M."/>
            <person name="Bloem J."/>
            <person name="Labutti K."/>
            <person name="Salamov A."/>
            <person name="Andreopoulos B."/>
            <person name="Baker S.E."/>
            <person name="Barry K."/>
            <person name="Bills G."/>
            <person name="Bluhm B.H."/>
            <person name="Cannon C."/>
            <person name="Castanera R."/>
            <person name="Culley D.E."/>
            <person name="Daum C."/>
            <person name="Ezra D."/>
            <person name="Gonzalez J.B."/>
            <person name="Henrissat B."/>
            <person name="Kuo A."/>
            <person name="Liang C."/>
            <person name="Lipzen A."/>
            <person name="Lutzoni F."/>
            <person name="Magnuson J."/>
            <person name="Mondo S."/>
            <person name="Nolan M."/>
            <person name="Ohm R."/>
            <person name="Pangilinan J."/>
            <person name="Park H.-J.H."/>
            <person name="Ramirez L."/>
            <person name="Alfaro M."/>
            <person name="Sun H."/>
            <person name="Tritt A."/>
            <person name="Yoshinaga Y."/>
            <person name="Zwiers L.-H.L."/>
            <person name="Turgeon B.G."/>
            <person name="Goodwin S.B."/>
            <person name="Spatafora J.W."/>
            <person name="Crous P.W."/>
            <person name="Grigoriev I.V."/>
        </authorList>
    </citation>
    <scope>NUCLEOTIDE SEQUENCE [LARGE SCALE GENOMIC DNA]</scope>
    <source>
        <strain evidence="3 4">CBS 611.86</strain>
    </source>
</reference>